<comment type="similarity">
    <text evidence="1">Belongs to the ABC transporter superfamily.</text>
</comment>
<dbReference type="Pfam" id="PF00005">
    <property type="entry name" value="ABC_tran"/>
    <property type="match status" value="1"/>
</dbReference>
<reference evidence="6" key="1">
    <citation type="journal article" date="2019" name="PLoS Negl. Trop. Dis.">
        <title>Revisiting the worldwide diversity of Leptospira species in the environment.</title>
        <authorList>
            <person name="Vincent A.T."/>
            <person name="Schiettekatte O."/>
            <person name="Bourhy P."/>
            <person name="Veyrier F.J."/>
            <person name="Picardeau M."/>
        </authorList>
    </citation>
    <scope>NUCLEOTIDE SEQUENCE [LARGE SCALE GENOMIC DNA]</scope>
    <source>
        <strain evidence="6">SSW15</strain>
    </source>
</reference>
<accession>A0A4R9G4D0</accession>
<name>A0A4R9G4D0_9LEPT</name>
<evidence type="ECO:0000313" key="7">
    <source>
        <dbReference type="Proteomes" id="UP000298458"/>
    </source>
</evidence>
<organism evidence="6 7">
    <name type="scientific">Leptospira fletcheri</name>
    <dbReference type="NCBI Taxonomy" id="2484981"/>
    <lineage>
        <taxon>Bacteria</taxon>
        <taxon>Pseudomonadati</taxon>
        <taxon>Spirochaetota</taxon>
        <taxon>Spirochaetia</taxon>
        <taxon>Leptospirales</taxon>
        <taxon>Leptospiraceae</taxon>
        <taxon>Leptospira</taxon>
    </lineage>
</organism>
<gene>
    <name evidence="6" type="ORF">EHO60_16500</name>
</gene>
<dbReference type="EMBL" id="RQET01000014">
    <property type="protein sequence ID" value="TGK06193.1"/>
    <property type="molecule type" value="Genomic_DNA"/>
</dbReference>
<evidence type="ECO:0000256" key="4">
    <source>
        <dbReference type="ARBA" id="ARBA00022840"/>
    </source>
</evidence>
<evidence type="ECO:0000259" key="5">
    <source>
        <dbReference type="PROSITE" id="PS50893"/>
    </source>
</evidence>
<dbReference type="Gene3D" id="3.40.50.300">
    <property type="entry name" value="P-loop containing nucleotide triphosphate hydrolases"/>
    <property type="match status" value="1"/>
</dbReference>
<dbReference type="PANTHER" id="PTHR43335:SF4">
    <property type="entry name" value="ABC TRANSPORTER, ATP-BINDING PROTEIN"/>
    <property type="match status" value="1"/>
</dbReference>
<dbReference type="RefSeq" id="WP_135769320.1">
    <property type="nucleotide sequence ID" value="NZ_RQET01000014.1"/>
</dbReference>
<dbReference type="SUPFAM" id="SSF52540">
    <property type="entry name" value="P-loop containing nucleoside triphosphate hydrolases"/>
    <property type="match status" value="1"/>
</dbReference>
<dbReference type="PROSITE" id="PS50893">
    <property type="entry name" value="ABC_TRANSPORTER_2"/>
    <property type="match status" value="1"/>
</dbReference>
<keyword evidence="3" id="KW-0547">Nucleotide-binding</keyword>
<keyword evidence="7" id="KW-1185">Reference proteome</keyword>
<dbReference type="PANTHER" id="PTHR43335">
    <property type="entry name" value="ABC TRANSPORTER, ATP-BINDING PROTEIN"/>
    <property type="match status" value="1"/>
</dbReference>
<sequence length="304" mass="33823">MSALRAVSLTKSFSDKQALFDLSFSVPKGRITALLGPNGAGKTTTMRILTGFLEPDSGSVSFGPLSLSENPIEVKRNLGYLPESAPLYGDLTAEETLEFIGQARGFKGEFLRRRIREMREVCDLGDHFFTTVQSLSKGFRQRVALAGTLLHDPEYVILDEPSSGLDPNQIGQIRSIIRSIGKDKVVVLSTHILQEVQEICDHVLILNRGRRIADASVSEMNREDSVLVIAKADLQTVRNCFLGTDVDIREESRFADAGTFHLKSSDLNHESLFDKIRNADFPVLEFRPVRKSLETVFRELTAPL</sequence>
<dbReference type="OrthoDB" id="9775135at2"/>
<protein>
    <submittedName>
        <fullName evidence="6">ATP-binding cassette domain-containing protein</fullName>
    </submittedName>
</protein>
<dbReference type="AlphaFoldDB" id="A0A4R9G4D0"/>
<dbReference type="SMART" id="SM00382">
    <property type="entry name" value="AAA"/>
    <property type="match status" value="1"/>
</dbReference>
<keyword evidence="4 6" id="KW-0067">ATP-binding</keyword>
<dbReference type="InterPro" id="IPR027417">
    <property type="entry name" value="P-loop_NTPase"/>
</dbReference>
<keyword evidence="2" id="KW-0813">Transport</keyword>
<feature type="domain" description="ABC transporter" evidence="5">
    <location>
        <begin position="4"/>
        <end position="233"/>
    </location>
</feature>
<dbReference type="GO" id="GO:0016887">
    <property type="term" value="F:ATP hydrolysis activity"/>
    <property type="evidence" value="ECO:0007669"/>
    <property type="project" value="InterPro"/>
</dbReference>
<evidence type="ECO:0000313" key="6">
    <source>
        <dbReference type="EMBL" id="TGK06193.1"/>
    </source>
</evidence>
<evidence type="ECO:0000256" key="2">
    <source>
        <dbReference type="ARBA" id="ARBA00022448"/>
    </source>
</evidence>
<proteinExistence type="inferred from homology"/>
<comment type="caution">
    <text evidence="6">The sequence shown here is derived from an EMBL/GenBank/DDBJ whole genome shotgun (WGS) entry which is preliminary data.</text>
</comment>
<dbReference type="InterPro" id="IPR003593">
    <property type="entry name" value="AAA+_ATPase"/>
</dbReference>
<evidence type="ECO:0000256" key="3">
    <source>
        <dbReference type="ARBA" id="ARBA00022741"/>
    </source>
</evidence>
<dbReference type="Proteomes" id="UP000298458">
    <property type="component" value="Unassembled WGS sequence"/>
</dbReference>
<dbReference type="CDD" id="cd03230">
    <property type="entry name" value="ABC_DR_subfamily_A"/>
    <property type="match status" value="1"/>
</dbReference>
<dbReference type="GO" id="GO:0005524">
    <property type="term" value="F:ATP binding"/>
    <property type="evidence" value="ECO:0007669"/>
    <property type="project" value="UniProtKB-KW"/>
</dbReference>
<dbReference type="InterPro" id="IPR003439">
    <property type="entry name" value="ABC_transporter-like_ATP-bd"/>
</dbReference>
<evidence type="ECO:0000256" key="1">
    <source>
        <dbReference type="ARBA" id="ARBA00005417"/>
    </source>
</evidence>